<organism evidence="2 3">
    <name type="scientific">Popillia japonica</name>
    <name type="common">Japanese beetle</name>
    <dbReference type="NCBI Taxonomy" id="7064"/>
    <lineage>
        <taxon>Eukaryota</taxon>
        <taxon>Metazoa</taxon>
        <taxon>Ecdysozoa</taxon>
        <taxon>Arthropoda</taxon>
        <taxon>Hexapoda</taxon>
        <taxon>Insecta</taxon>
        <taxon>Pterygota</taxon>
        <taxon>Neoptera</taxon>
        <taxon>Endopterygota</taxon>
        <taxon>Coleoptera</taxon>
        <taxon>Polyphaga</taxon>
        <taxon>Scarabaeiformia</taxon>
        <taxon>Scarabaeidae</taxon>
        <taxon>Rutelinae</taxon>
        <taxon>Popillia</taxon>
    </lineage>
</organism>
<evidence type="ECO:0000313" key="2">
    <source>
        <dbReference type="EMBL" id="KAK9680539.1"/>
    </source>
</evidence>
<feature type="compositionally biased region" description="Acidic residues" evidence="1">
    <location>
        <begin position="48"/>
        <end position="63"/>
    </location>
</feature>
<accession>A0AAW1HUW1</accession>
<dbReference type="EMBL" id="JASPKY010000886">
    <property type="protein sequence ID" value="KAK9680539.1"/>
    <property type="molecule type" value="Genomic_DNA"/>
</dbReference>
<proteinExistence type="predicted"/>
<gene>
    <name evidence="2" type="ORF">QE152_g39016</name>
</gene>
<feature type="compositionally biased region" description="Basic and acidic residues" evidence="1">
    <location>
        <begin position="25"/>
        <end position="34"/>
    </location>
</feature>
<evidence type="ECO:0000256" key="1">
    <source>
        <dbReference type="SAM" id="MobiDB-lite"/>
    </source>
</evidence>
<sequence length="104" mass="12269">MDVDPSFGRMRQQTPFGPTSSRNRFHVEELHQQEEDAEEANYEYQPVWDEDTEPFPWEPEEEPNFPVGASTPEETPPVNPPNRKLTEHIEFNHEPTKSEINRTY</sequence>
<evidence type="ECO:0000313" key="3">
    <source>
        <dbReference type="Proteomes" id="UP001458880"/>
    </source>
</evidence>
<feature type="compositionally biased region" description="Polar residues" evidence="1">
    <location>
        <begin position="11"/>
        <end position="22"/>
    </location>
</feature>
<feature type="region of interest" description="Disordered" evidence="1">
    <location>
        <begin position="1"/>
        <end position="85"/>
    </location>
</feature>
<keyword evidence="3" id="KW-1185">Reference proteome</keyword>
<reference evidence="2 3" key="1">
    <citation type="journal article" date="2024" name="BMC Genomics">
        <title>De novo assembly and annotation of Popillia japonica's genome with initial clues to its potential as an invasive pest.</title>
        <authorList>
            <person name="Cucini C."/>
            <person name="Boschi S."/>
            <person name="Funari R."/>
            <person name="Cardaioli E."/>
            <person name="Iannotti N."/>
            <person name="Marturano G."/>
            <person name="Paoli F."/>
            <person name="Bruttini M."/>
            <person name="Carapelli A."/>
            <person name="Frati F."/>
            <person name="Nardi F."/>
        </authorList>
    </citation>
    <scope>NUCLEOTIDE SEQUENCE [LARGE SCALE GENOMIC DNA]</scope>
    <source>
        <strain evidence="2">DMR45628</strain>
    </source>
</reference>
<comment type="caution">
    <text evidence="2">The sequence shown here is derived from an EMBL/GenBank/DDBJ whole genome shotgun (WGS) entry which is preliminary data.</text>
</comment>
<name>A0AAW1HUW1_POPJA</name>
<dbReference type="AlphaFoldDB" id="A0AAW1HUW1"/>
<protein>
    <submittedName>
        <fullName evidence="2">Uncharacterized protein</fullName>
    </submittedName>
</protein>
<dbReference type="Proteomes" id="UP001458880">
    <property type="component" value="Unassembled WGS sequence"/>
</dbReference>